<dbReference type="Pfam" id="PF08028">
    <property type="entry name" value="Acyl-CoA_dh_2"/>
    <property type="match status" value="1"/>
</dbReference>
<dbReference type="PIRSF" id="PIRSF016578">
    <property type="entry name" value="HsaA"/>
    <property type="match status" value="1"/>
</dbReference>
<sequence length="365" mass="40191">MEHPSALLQPRWTDIIRNHSADAEKFGALRPEQLGLIYQQNWFNLFVPASLNGLQLPLPEAVRLEEAFAWADGAFGWTLTLCSGAAWFAGFLDPALAKVVFDEKTACLGGSGAPSGTAERTPEGYVVNGSWKYATGAPHLTWFTANCLLTEHGNVLKDAGGKSLMRPFIFKREEVTVSADWQTSGLVATASHSFEVNALAVPAERQFEISPATVKTPGPSYTYPFLQLAEATLAANISGMAVHFMDLCEASFNERMKSKSFTAEQKQYLSDLLSRCRSGTSKRRAEFYRVIDQSWSYTDQGLDVPSPLLTGVSAASRVLARKVRRFAEKLYPFCGLAAADPSSEINRVWRDLHTASQHTLLIFPE</sequence>
<reference evidence="3 4" key="1">
    <citation type="submission" date="2019-11" db="EMBL/GenBank/DDBJ databases">
        <title>Pedobacter sp. HMF7056 Genome sequencing and assembly.</title>
        <authorList>
            <person name="Kang H."/>
            <person name="Kim H."/>
            <person name="Joh K."/>
        </authorList>
    </citation>
    <scope>NUCLEOTIDE SEQUENCE [LARGE SCALE GENOMIC DNA]</scope>
    <source>
        <strain evidence="3 4">HMF7056</strain>
    </source>
</reference>
<dbReference type="InterPro" id="IPR009100">
    <property type="entry name" value="AcylCoA_DH/oxidase_NM_dom_sf"/>
</dbReference>
<dbReference type="Gene3D" id="1.10.540.10">
    <property type="entry name" value="Acyl-CoA dehydrogenase/oxidase, N-terminal domain"/>
    <property type="match status" value="1"/>
</dbReference>
<name>A0A7K1XWS8_9SPHI</name>
<dbReference type="GO" id="GO:0050660">
    <property type="term" value="F:flavin adenine dinucleotide binding"/>
    <property type="evidence" value="ECO:0007669"/>
    <property type="project" value="InterPro"/>
</dbReference>
<dbReference type="SUPFAM" id="SSF56645">
    <property type="entry name" value="Acyl-CoA dehydrogenase NM domain-like"/>
    <property type="match status" value="1"/>
</dbReference>
<dbReference type="EMBL" id="WVHS01000001">
    <property type="protein sequence ID" value="MXV14966.1"/>
    <property type="molecule type" value="Genomic_DNA"/>
</dbReference>
<keyword evidence="1" id="KW-0560">Oxidoreductase</keyword>
<dbReference type="AlphaFoldDB" id="A0A7K1XWS8"/>
<dbReference type="InterPro" id="IPR013107">
    <property type="entry name" value="Acyl-CoA_DH_C"/>
</dbReference>
<feature type="domain" description="Acyl-CoA dehydrogenase C-terminal" evidence="2">
    <location>
        <begin position="232"/>
        <end position="360"/>
    </location>
</feature>
<organism evidence="3 4">
    <name type="scientific">Hufsiella ginkgonis</name>
    <dbReference type="NCBI Taxonomy" id="2695274"/>
    <lineage>
        <taxon>Bacteria</taxon>
        <taxon>Pseudomonadati</taxon>
        <taxon>Bacteroidota</taxon>
        <taxon>Sphingobacteriia</taxon>
        <taxon>Sphingobacteriales</taxon>
        <taxon>Sphingobacteriaceae</taxon>
        <taxon>Hufsiella</taxon>
    </lineage>
</organism>
<evidence type="ECO:0000313" key="4">
    <source>
        <dbReference type="Proteomes" id="UP000451233"/>
    </source>
</evidence>
<proteinExistence type="predicted"/>
<protein>
    <submittedName>
        <fullName evidence="3">Acyl-CoA dehydrogenase</fullName>
    </submittedName>
</protein>
<comment type="caution">
    <text evidence="3">The sequence shown here is derived from an EMBL/GenBank/DDBJ whole genome shotgun (WGS) entry which is preliminary data.</text>
</comment>
<dbReference type="Gene3D" id="1.20.140.10">
    <property type="entry name" value="Butyryl-CoA Dehydrogenase, subunit A, domain 3"/>
    <property type="match status" value="1"/>
</dbReference>
<evidence type="ECO:0000256" key="1">
    <source>
        <dbReference type="ARBA" id="ARBA00023002"/>
    </source>
</evidence>
<keyword evidence="4" id="KW-1185">Reference proteome</keyword>
<evidence type="ECO:0000313" key="3">
    <source>
        <dbReference type="EMBL" id="MXV14966.1"/>
    </source>
</evidence>
<dbReference type="GO" id="GO:0016627">
    <property type="term" value="F:oxidoreductase activity, acting on the CH-CH group of donors"/>
    <property type="evidence" value="ECO:0007669"/>
    <property type="project" value="InterPro"/>
</dbReference>
<dbReference type="Proteomes" id="UP000451233">
    <property type="component" value="Unassembled WGS sequence"/>
</dbReference>
<evidence type="ECO:0000259" key="2">
    <source>
        <dbReference type="Pfam" id="PF08028"/>
    </source>
</evidence>
<dbReference type="RefSeq" id="WP_160905902.1">
    <property type="nucleotide sequence ID" value="NZ_WVHS01000001.1"/>
</dbReference>
<dbReference type="InterPro" id="IPR046373">
    <property type="entry name" value="Acyl-CoA_Oxase/DH_mid-dom_sf"/>
</dbReference>
<accession>A0A7K1XWS8</accession>
<dbReference type="Gene3D" id="2.40.110.10">
    <property type="entry name" value="Butyryl-CoA Dehydrogenase, subunit A, domain 2"/>
    <property type="match status" value="1"/>
</dbReference>
<dbReference type="InterPro" id="IPR037069">
    <property type="entry name" value="AcylCoA_DH/ox_N_sf"/>
</dbReference>
<gene>
    <name evidence="3" type="ORF">GS398_06620</name>
</gene>